<dbReference type="GO" id="GO:0032040">
    <property type="term" value="C:small-subunit processome"/>
    <property type="evidence" value="ECO:0007669"/>
    <property type="project" value="TreeGrafter"/>
</dbReference>
<evidence type="ECO:0000313" key="5">
    <source>
        <dbReference type="Proteomes" id="UP000278143"/>
    </source>
</evidence>
<dbReference type="PANTHER" id="PTHR12455">
    <property type="entry name" value="NUCLEOLAR COMPLEX PROTEIN 4"/>
    <property type="match status" value="1"/>
</dbReference>
<dbReference type="AlphaFoldDB" id="A0A4P9Z2W9"/>
<proteinExistence type="inferred from homology"/>
<dbReference type="PANTHER" id="PTHR12455:SF0">
    <property type="entry name" value="NUCLEOLAR COMPLEX PROTEIN 4 HOMOLOG"/>
    <property type="match status" value="1"/>
</dbReference>
<keyword evidence="2" id="KW-0812">Transmembrane</keyword>
<keyword evidence="2" id="KW-0472">Membrane</keyword>
<reference evidence="5" key="1">
    <citation type="journal article" date="2018" name="Nat. Microbiol.">
        <title>Leveraging single-cell genomics to expand the fungal tree of life.</title>
        <authorList>
            <person name="Ahrendt S.R."/>
            <person name="Quandt C.A."/>
            <person name="Ciobanu D."/>
            <person name="Clum A."/>
            <person name="Salamov A."/>
            <person name="Andreopoulos B."/>
            <person name="Cheng J.F."/>
            <person name="Woyke T."/>
            <person name="Pelin A."/>
            <person name="Henrissat B."/>
            <person name="Reynolds N.K."/>
            <person name="Benny G.L."/>
            <person name="Smith M.E."/>
            <person name="James T.Y."/>
            <person name="Grigoriev I.V."/>
        </authorList>
    </citation>
    <scope>NUCLEOTIDE SEQUENCE [LARGE SCALE GENOMIC DNA]</scope>
    <source>
        <strain evidence="5">Benny S71-1</strain>
    </source>
</reference>
<accession>A0A4P9Z2W9</accession>
<keyword evidence="2" id="KW-1133">Transmembrane helix</keyword>
<organism evidence="4 5">
    <name type="scientific">Syncephalis pseudoplumigaleata</name>
    <dbReference type="NCBI Taxonomy" id="1712513"/>
    <lineage>
        <taxon>Eukaryota</taxon>
        <taxon>Fungi</taxon>
        <taxon>Fungi incertae sedis</taxon>
        <taxon>Zoopagomycota</taxon>
        <taxon>Zoopagomycotina</taxon>
        <taxon>Zoopagomycetes</taxon>
        <taxon>Zoopagales</taxon>
        <taxon>Piptocephalidaceae</taxon>
        <taxon>Syncephalis</taxon>
    </lineage>
</organism>
<dbReference type="InterPro" id="IPR027193">
    <property type="entry name" value="Noc4"/>
</dbReference>
<evidence type="ECO:0000313" key="4">
    <source>
        <dbReference type="EMBL" id="RKP26883.1"/>
    </source>
</evidence>
<evidence type="ECO:0000256" key="2">
    <source>
        <dbReference type="SAM" id="Phobius"/>
    </source>
</evidence>
<name>A0A4P9Z2W9_9FUNG</name>
<gene>
    <name evidence="4" type="ORF">SYNPS1DRAFT_32617</name>
</gene>
<keyword evidence="5" id="KW-1185">Reference proteome</keyword>
<dbReference type="Proteomes" id="UP000278143">
    <property type="component" value="Unassembled WGS sequence"/>
</dbReference>
<dbReference type="EMBL" id="KZ989313">
    <property type="protein sequence ID" value="RKP26883.1"/>
    <property type="molecule type" value="Genomic_DNA"/>
</dbReference>
<protein>
    <submittedName>
        <fullName evidence="4">Nucleolar complex protein</fullName>
    </submittedName>
</protein>
<dbReference type="GO" id="GO:0042254">
    <property type="term" value="P:ribosome biogenesis"/>
    <property type="evidence" value="ECO:0007669"/>
    <property type="project" value="InterPro"/>
</dbReference>
<dbReference type="Pfam" id="PF03914">
    <property type="entry name" value="CBF"/>
    <property type="match status" value="1"/>
</dbReference>
<comment type="similarity">
    <text evidence="1">Belongs to the CBF/MAK21 family.</text>
</comment>
<dbReference type="GO" id="GO:0030692">
    <property type="term" value="C:Noc4p-Nop14p complex"/>
    <property type="evidence" value="ECO:0007669"/>
    <property type="project" value="TreeGrafter"/>
</dbReference>
<dbReference type="InterPro" id="IPR005612">
    <property type="entry name" value="CCAAT-binding_factor"/>
</dbReference>
<feature type="transmembrane region" description="Helical" evidence="2">
    <location>
        <begin position="72"/>
        <end position="94"/>
    </location>
</feature>
<feature type="domain" description="CCAAT-binding factor" evidence="3">
    <location>
        <begin position="30"/>
        <end position="186"/>
    </location>
</feature>
<sequence>MHKRLIPFMAQPTLLMDFLTDSYNAGGAISLLALNGLFTLIHKHKLEYPDFYKKLYALFDRNLMHVKYRARFFRLATIFLASTHIPAYLVAAFIKRMARLSLSAPPSGVAIIIPFIYNLLRQHPACIVLIHRVPGQDEQSASTIAGLDNDPYLPDEADPAKCQAIDSSLWEIQALDQHYYANVATLSQIFSQHFNKPSYDLEDFVDHTYSTLFDAEVNRRIKKTPAIAYYSEPTLFDDASSLMHDWDMDMTPEAMP</sequence>
<evidence type="ECO:0000259" key="3">
    <source>
        <dbReference type="Pfam" id="PF03914"/>
    </source>
</evidence>
<dbReference type="OrthoDB" id="10263185at2759"/>
<evidence type="ECO:0000256" key="1">
    <source>
        <dbReference type="ARBA" id="ARBA00007797"/>
    </source>
</evidence>